<name>A0AA44ZP86_PSEA5</name>
<feature type="domain" description="Leucine-binding protein" evidence="3">
    <location>
        <begin position="10"/>
        <end position="344"/>
    </location>
</feature>
<dbReference type="Pfam" id="PF13458">
    <property type="entry name" value="Peripla_BP_6"/>
    <property type="match status" value="1"/>
</dbReference>
<comment type="caution">
    <text evidence="4">The sequence shown here is derived from an EMBL/GenBank/DDBJ whole genome shotgun (WGS) entry which is preliminary data.</text>
</comment>
<comment type="similarity">
    <text evidence="1">Belongs to the leucine-binding protein family.</text>
</comment>
<gene>
    <name evidence="4" type="ORF">ATL51_2079</name>
</gene>
<evidence type="ECO:0000313" key="5">
    <source>
        <dbReference type="Proteomes" id="UP000232453"/>
    </source>
</evidence>
<dbReference type="PANTHER" id="PTHR47628:SF1">
    <property type="entry name" value="ALIPHATIC AMIDASE EXPRESSION-REGULATING PROTEIN"/>
    <property type="match status" value="1"/>
</dbReference>
<evidence type="ECO:0000256" key="1">
    <source>
        <dbReference type="ARBA" id="ARBA00010062"/>
    </source>
</evidence>
<keyword evidence="2" id="KW-0732">Signal</keyword>
<dbReference type="AlphaFoldDB" id="A0AA44ZP86"/>
<dbReference type="Proteomes" id="UP000232453">
    <property type="component" value="Unassembled WGS sequence"/>
</dbReference>
<evidence type="ECO:0000256" key="2">
    <source>
        <dbReference type="ARBA" id="ARBA00022729"/>
    </source>
</evidence>
<reference evidence="4 5" key="1">
    <citation type="submission" date="2017-11" db="EMBL/GenBank/DDBJ databases">
        <title>Sequencing the genomes of 1000 actinobacteria strains.</title>
        <authorList>
            <person name="Klenk H.-P."/>
        </authorList>
    </citation>
    <scope>NUCLEOTIDE SEQUENCE [LARGE SCALE GENOMIC DNA]</scope>
    <source>
        <strain evidence="4 5">DSM 44104</strain>
    </source>
</reference>
<dbReference type="InterPro" id="IPR028081">
    <property type="entry name" value="Leu-bd"/>
</dbReference>
<dbReference type="SUPFAM" id="SSF53822">
    <property type="entry name" value="Periplasmic binding protein-like I"/>
    <property type="match status" value="1"/>
</dbReference>
<evidence type="ECO:0000259" key="3">
    <source>
        <dbReference type="Pfam" id="PF13458"/>
    </source>
</evidence>
<dbReference type="CDD" id="cd06358">
    <property type="entry name" value="PBP1_NHase"/>
    <property type="match status" value="1"/>
</dbReference>
<protein>
    <submittedName>
        <fullName evidence="4">ABC-type branched-subunit amino acid transport system substrate-binding protein</fullName>
    </submittedName>
</protein>
<proteinExistence type="inferred from homology"/>
<dbReference type="PANTHER" id="PTHR47628">
    <property type="match status" value="1"/>
</dbReference>
<dbReference type="EMBL" id="PHUJ01000003">
    <property type="protein sequence ID" value="PKB30415.1"/>
    <property type="molecule type" value="Genomic_DNA"/>
</dbReference>
<accession>A0AA44ZP86</accession>
<sequence>MPSTARPSFTVGLVVPSAGSDGIYGPSCILCARLAVEELNAVGGVLDRPVHLRILDGSGAPEQVATAVAQAARTGAIDAVVGWHISPVRVRLASALRGLVPYVFTALYEGGETTPGVVPIGETPDIQLTPALRWMAQEIGVRRWAVIGNDYRWPHRSIARTRAALDGSGGPTLDHTRFVPLGTSDHRAVLDDLADLDVDGVLTLLVGSDAVAFHREFARRGLESRYARFSPLMDESMLACAGAGASQDVFTAAGYFEALPTAESLAFGARYARRFGPGAPLPCAPGESCYEGVGVLAALVNRVGTTDAVRLSEAAGRCHYVGPRGPVTVRDGRAEQRIYMAVADGSGFDILASL</sequence>
<dbReference type="InterPro" id="IPR028082">
    <property type="entry name" value="Peripla_BP_I"/>
</dbReference>
<evidence type="ECO:0000313" key="4">
    <source>
        <dbReference type="EMBL" id="PKB30415.1"/>
    </source>
</evidence>
<dbReference type="RefSeq" id="WP_100880619.1">
    <property type="nucleotide sequence ID" value="NZ_JBICSI010000003.1"/>
</dbReference>
<dbReference type="Gene3D" id="3.40.50.2300">
    <property type="match status" value="2"/>
</dbReference>
<organism evidence="4 5">
    <name type="scientific">Pseudonocardia alni</name>
    <name type="common">Amycolata alni</name>
    <dbReference type="NCBI Taxonomy" id="33907"/>
    <lineage>
        <taxon>Bacteria</taxon>
        <taxon>Bacillati</taxon>
        <taxon>Actinomycetota</taxon>
        <taxon>Actinomycetes</taxon>
        <taxon>Pseudonocardiales</taxon>
        <taxon>Pseudonocardiaceae</taxon>
        <taxon>Pseudonocardia</taxon>
    </lineage>
</organism>